<dbReference type="SUPFAM" id="SSF52540">
    <property type="entry name" value="P-loop containing nucleoside triphosphate hydrolases"/>
    <property type="match status" value="1"/>
</dbReference>
<dbReference type="InterPro" id="IPR012677">
    <property type="entry name" value="Nucleotide-bd_a/b_plait_sf"/>
</dbReference>
<evidence type="ECO:0000259" key="14">
    <source>
        <dbReference type="PROSITE" id="PS51194"/>
    </source>
</evidence>
<evidence type="ECO:0000256" key="8">
    <source>
        <dbReference type="ARBA" id="ARBA00023016"/>
    </source>
</evidence>
<dbReference type="InterPro" id="IPR014001">
    <property type="entry name" value="Helicase_ATP-bd"/>
</dbReference>
<dbReference type="InterPro" id="IPR011545">
    <property type="entry name" value="DEAD/DEAH_box_helicase_dom"/>
</dbReference>
<dbReference type="GO" id="GO:0005829">
    <property type="term" value="C:cytosol"/>
    <property type="evidence" value="ECO:0007669"/>
    <property type="project" value="TreeGrafter"/>
</dbReference>
<comment type="function">
    <text evidence="10">DEAD-box RNA helicase involved in various cellular processes at low temperature, including ribosome biogenesis, mRNA degradation and translation initiation.</text>
</comment>
<dbReference type="InterPro" id="IPR034415">
    <property type="entry name" value="CsdA_RRM"/>
</dbReference>
<dbReference type="Proteomes" id="UP001239782">
    <property type="component" value="Chromosome"/>
</dbReference>
<evidence type="ECO:0000256" key="2">
    <source>
        <dbReference type="ARBA" id="ARBA00022490"/>
    </source>
</evidence>
<dbReference type="AlphaFoldDB" id="A0AA51X8C5"/>
<keyword evidence="6 10" id="KW-0067">ATP-binding</keyword>
<dbReference type="CDD" id="cd00268">
    <property type="entry name" value="DEADc"/>
    <property type="match status" value="1"/>
</dbReference>
<evidence type="ECO:0000256" key="4">
    <source>
        <dbReference type="ARBA" id="ARBA00022801"/>
    </source>
</evidence>
<evidence type="ECO:0000256" key="3">
    <source>
        <dbReference type="ARBA" id="ARBA00022741"/>
    </source>
</evidence>
<dbReference type="InterPro" id="IPR005580">
    <property type="entry name" value="DbpA/CsdA_RNA-bd_dom"/>
</dbReference>
<dbReference type="FunFam" id="3.30.70.330:FF:000068">
    <property type="entry name" value="ATP-dependent RNA helicase DeaD"/>
    <property type="match status" value="1"/>
</dbReference>
<dbReference type="HAMAP" id="MF_00964">
    <property type="entry name" value="DEAD_helicase_DeaD"/>
    <property type="match status" value="1"/>
</dbReference>
<gene>
    <name evidence="10" type="primary">deaD</name>
    <name evidence="10" type="synonym">csdA</name>
    <name evidence="16" type="ORF">Q9312_07710</name>
</gene>
<evidence type="ECO:0000256" key="11">
    <source>
        <dbReference type="PROSITE-ProRule" id="PRU00552"/>
    </source>
</evidence>
<dbReference type="SMART" id="SM00490">
    <property type="entry name" value="HELICc"/>
    <property type="match status" value="1"/>
</dbReference>
<feature type="region of interest" description="Disordered" evidence="12">
    <location>
        <begin position="561"/>
        <end position="625"/>
    </location>
</feature>
<evidence type="ECO:0000259" key="13">
    <source>
        <dbReference type="PROSITE" id="PS51192"/>
    </source>
</evidence>
<dbReference type="GO" id="GO:0005840">
    <property type="term" value="C:ribosome"/>
    <property type="evidence" value="ECO:0007669"/>
    <property type="project" value="TreeGrafter"/>
</dbReference>
<dbReference type="Pfam" id="PF00270">
    <property type="entry name" value="DEAD"/>
    <property type="match status" value="1"/>
</dbReference>
<feature type="compositionally biased region" description="Basic residues" evidence="12">
    <location>
        <begin position="570"/>
        <end position="593"/>
    </location>
</feature>
<comment type="catalytic activity">
    <reaction evidence="9 10">
        <text>ATP + H2O = ADP + phosphate + H(+)</text>
        <dbReference type="Rhea" id="RHEA:13065"/>
        <dbReference type="ChEBI" id="CHEBI:15377"/>
        <dbReference type="ChEBI" id="CHEBI:15378"/>
        <dbReference type="ChEBI" id="CHEBI:30616"/>
        <dbReference type="ChEBI" id="CHEBI:43474"/>
        <dbReference type="ChEBI" id="CHEBI:456216"/>
        <dbReference type="EC" id="3.6.4.13"/>
    </reaction>
</comment>
<dbReference type="GO" id="GO:0000027">
    <property type="term" value="P:ribosomal large subunit assembly"/>
    <property type="evidence" value="ECO:0007669"/>
    <property type="project" value="UniProtKB-UniRule"/>
</dbReference>
<dbReference type="Pfam" id="PF00271">
    <property type="entry name" value="Helicase_C"/>
    <property type="match status" value="1"/>
</dbReference>
<dbReference type="GO" id="GO:0006401">
    <property type="term" value="P:RNA catabolic process"/>
    <property type="evidence" value="ECO:0007669"/>
    <property type="project" value="UniProtKB-UniRule"/>
</dbReference>
<feature type="short sequence motif" description="Q motif" evidence="11">
    <location>
        <begin position="7"/>
        <end position="35"/>
    </location>
</feature>
<feature type="compositionally biased region" description="Basic and acidic residues" evidence="12">
    <location>
        <begin position="596"/>
        <end position="617"/>
    </location>
</feature>
<evidence type="ECO:0000256" key="5">
    <source>
        <dbReference type="ARBA" id="ARBA00022806"/>
    </source>
</evidence>
<feature type="domain" description="DEAD-box RNA helicase Q" evidence="15">
    <location>
        <begin position="7"/>
        <end position="35"/>
    </location>
</feature>
<evidence type="ECO:0000256" key="10">
    <source>
        <dbReference type="HAMAP-Rule" id="MF_00964"/>
    </source>
</evidence>
<evidence type="ECO:0000256" key="1">
    <source>
        <dbReference type="ARBA" id="ARBA00004496"/>
    </source>
</evidence>
<dbReference type="PROSITE" id="PS51194">
    <property type="entry name" value="HELICASE_CTER"/>
    <property type="match status" value="1"/>
</dbReference>
<dbReference type="FunFam" id="3.40.50.300:FF:000108">
    <property type="entry name" value="ATP-dependent RNA helicase RhlE"/>
    <property type="match status" value="1"/>
</dbReference>
<dbReference type="SMART" id="SM00487">
    <property type="entry name" value="DEXDc"/>
    <property type="match status" value="1"/>
</dbReference>
<dbReference type="GO" id="GO:0070417">
    <property type="term" value="P:cellular response to cold"/>
    <property type="evidence" value="ECO:0007669"/>
    <property type="project" value="InterPro"/>
</dbReference>
<evidence type="ECO:0000256" key="12">
    <source>
        <dbReference type="SAM" id="MobiDB-lite"/>
    </source>
</evidence>
<dbReference type="GO" id="GO:0005524">
    <property type="term" value="F:ATP binding"/>
    <property type="evidence" value="ECO:0007669"/>
    <property type="project" value="UniProtKB-UniRule"/>
</dbReference>
<dbReference type="PROSITE" id="PS51195">
    <property type="entry name" value="Q_MOTIF"/>
    <property type="match status" value="1"/>
</dbReference>
<evidence type="ECO:0000256" key="9">
    <source>
        <dbReference type="ARBA" id="ARBA00047984"/>
    </source>
</evidence>
<keyword evidence="3 10" id="KW-0547">Nucleotide-binding</keyword>
<evidence type="ECO:0000256" key="6">
    <source>
        <dbReference type="ARBA" id="ARBA00022840"/>
    </source>
</evidence>
<organism evidence="16 17">
    <name type="scientific">Pleionea litopenaei</name>
    <dbReference type="NCBI Taxonomy" id="3070815"/>
    <lineage>
        <taxon>Bacteria</taxon>
        <taxon>Pseudomonadati</taxon>
        <taxon>Pseudomonadota</taxon>
        <taxon>Gammaproteobacteria</taxon>
        <taxon>Oceanospirillales</taxon>
        <taxon>Pleioneaceae</taxon>
        <taxon>Pleionea</taxon>
    </lineage>
</organism>
<dbReference type="CDD" id="cd12499">
    <property type="entry name" value="RRM_EcCsdA_like"/>
    <property type="match status" value="1"/>
</dbReference>
<dbReference type="InterPro" id="IPR000629">
    <property type="entry name" value="RNA-helicase_DEAD-box_CS"/>
</dbReference>
<dbReference type="Pfam" id="PF03880">
    <property type="entry name" value="DbpA"/>
    <property type="match status" value="1"/>
</dbReference>
<feature type="domain" description="Helicase ATP-binding" evidence="13">
    <location>
        <begin position="38"/>
        <end position="209"/>
    </location>
</feature>
<dbReference type="GO" id="GO:0016787">
    <property type="term" value="F:hydrolase activity"/>
    <property type="evidence" value="ECO:0007669"/>
    <property type="project" value="UniProtKB-KW"/>
</dbReference>
<dbReference type="Gene3D" id="3.40.50.300">
    <property type="entry name" value="P-loop containing nucleotide triphosphate hydrolases"/>
    <property type="match status" value="2"/>
</dbReference>
<dbReference type="EMBL" id="CP133548">
    <property type="protein sequence ID" value="WMS88794.1"/>
    <property type="molecule type" value="Genomic_DNA"/>
</dbReference>
<dbReference type="InterPro" id="IPR027417">
    <property type="entry name" value="P-loop_NTPase"/>
</dbReference>
<dbReference type="GO" id="GO:0003724">
    <property type="term" value="F:RNA helicase activity"/>
    <property type="evidence" value="ECO:0007669"/>
    <property type="project" value="UniProtKB-UniRule"/>
</dbReference>
<keyword evidence="7 10" id="KW-0694">RNA-binding</keyword>
<dbReference type="InterPro" id="IPR050547">
    <property type="entry name" value="DEAD_box_RNA_helicases"/>
</dbReference>
<dbReference type="InterPro" id="IPR028618">
    <property type="entry name" value="DEAD_helicase_DeaD"/>
</dbReference>
<dbReference type="Gene3D" id="3.30.70.330">
    <property type="match status" value="1"/>
</dbReference>
<sequence length="625" mass="69530">MSENTTVSFEQLSLPDSILQALKVIGYEKPSPIQEACIPLIQQDIDLIGQAQTGTGKTAAFALPSLAKVDVSVNKPQVCVICPTRELAIQVAEAFGEYAKFIKGFRVLPIYGGQPYPPQLRQLDKGVHVVVGTPGRIMDHMRRGSLKWDHLKTLVLDEADEMLRMGFIDDVEWILEHTPEQRQIALFSATMPKPIKKVAEKFLNEPQHVQIESKAKTASTIEQLFVSVSNNYKLEALTRILESENSDATIIFMRTKSSCDELAKKLTARGFSAEAIHGDMQQKQREQMVQQLKDNKIDIIIATDVAARGLDVERISHVINYDIPHDSESYVHRIGRTGRAGREGKAILFVAPRERHLLRMIERNNSTTIARMSLPSVEVINDERTRRFLDDVQQQIIAGEHEAFRHIIERIQSEHNQSGVDIASALASLLFKDKPLLLENLPEIPDFEDSKGGRSNSNKPSGRGKAPVRTQAEPLKGDPDVELQRYVIHVGRDHGVSPKHIVGAIANEAEMESRYIGNIKLFDDVSTVDLPSGMPPEVMRILQRARVCGQSLNIELASEYLKGDSDGGKPGRKHKGGKSKPRQGKPSHKKGGGKRSGNDKRSGEKRAHDKPKDGKGSDKRKKKSS</sequence>
<dbReference type="CDD" id="cd18787">
    <property type="entry name" value="SF2_C_DEAD"/>
    <property type="match status" value="1"/>
</dbReference>
<dbReference type="KEGG" id="plei:Q9312_07710"/>
<evidence type="ECO:0000313" key="16">
    <source>
        <dbReference type="EMBL" id="WMS88794.1"/>
    </source>
</evidence>
<dbReference type="InterPro" id="IPR044742">
    <property type="entry name" value="DEAD/DEAH_RhlB"/>
</dbReference>
<keyword evidence="17" id="KW-1185">Reference proteome</keyword>
<comment type="subcellular location">
    <subcellularLocation>
        <location evidence="1 10">Cytoplasm</location>
    </subcellularLocation>
</comment>
<dbReference type="PROSITE" id="PS51192">
    <property type="entry name" value="HELICASE_ATP_BIND_1"/>
    <property type="match status" value="1"/>
</dbReference>
<feature type="region of interest" description="Disordered" evidence="12">
    <location>
        <begin position="443"/>
        <end position="476"/>
    </location>
</feature>
<proteinExistence type="inferred from homology"/>
<name>A0AA51X8C5_9GAMM</name>
<dbReference type="InterPro" id="IPR057325">
    <property type="entry name" value="DeaD_dimer"/>
</dbReference>
<dbReference type="RefSeq" id="WP_309204017.1">
    <property type="nucleotide sequence ID" value="NZ_CP133548.1"/>
</dbReference>
<dbReference type="InterPro" id="IPR014014">
    <property type="entry name" value="RNA_helicase_DEAD_Q_motif"/>
</dbReference>
<feature type="domain" description="Helicase C-terminal" evidence="14">
    <location>
        <begin position="233"/>
        <end position="380"/>
    </location>
</feature>
<comment type="similarity">
    <text evidence="10">Belongs to the DEAD box helicase family. DeaD/CsdA subfamily.</text>
</comment>
<keyword evidence="2 10" id="KW-0963">Cytoplasm</keyword>
<reference evidence="16 17" key="1">
    <citation type="submission" date="2023-08" db="EMBL/GenBank/DDBJ databases">
        <title>Pleionea litopenaei sp. nov., isolated from stomach of juvenile Litopenaeus vannamei.</title>
        <authorList>
            <person name="Rho A.M."/>
            <person name="Hwang C.Y."/>
        </authorList>
    </citation>
    <scope>NUCLEOTIDE SEQUENCE [LARGE SCALE GENOMIC DNA]</scope>
    <source>
        <strain evidence="16 17">HL-JVS1</strain>
    </source>
</reference>
<keyword evidence="8 10" id="KW-0346">Stress response</keyword>
<dbReference type="PROSITE" id="PS00039">
    <property type="entry name" value="DEAD_ATP_HELICASE"/>
    <property type="match status" value="1"/>
</dbReference>
<dbReference type="PANTHER" id="PTHR47963:SF8">
    <property type="entry name" value="ATP-DEPENDENT RNA HELICASE DEAD"/>
    <property type="match status" value="1"/>
</dbReference>
<protein>
    <recommendedName>
        <fullName evidence="10">ATP-dependent RNA helicase DeaD</fullName>
        <ecNumber evidence="10">3.6.4.13</ecNumber>
    </recommendedName>
    <alternativeName>
        <fullName evidence="10">Cold-shock DEAD box protein A</fullName>
    </alternativeName>
</protein>
<dbReference type="PANTHER" id="PTHR47963">
    <property type="entry name" value="DEAD-BOX ATP-DEPENDENT RNA HELICASE 47, MITOCHONDRIAL"/>
    <property type="match status" value="1"/>
</dbReference>
<dbReference type="Pfam" id="PF25399">
    <property type="entry name" value="DeaD_dimer"/>
    <property type="match status" value="1"/>
</dbReference>
<keyword evidence="5 10" id="KW-0347">Helicase</keyword>
<dbReference type="GO" id="GO:0033592">
    <property type="term" value="F:RNA strand annealing activity"/>
    <property type="evidence" value="ECO:0007669"/>
    <property type="project" value="TreeGrafter"/>
</dbReference>
<dbReference type="EC" id="3.6.4.13" evidence="10"/>
<accession>A0AA51X8C5</accession>
<evidence type="ECO:0000256" key="7">
    <source>
        <dbReference type="ARBA" id="ARBA00022884"/>
    </source>
</evidence>
<evidence type="ECO:0000313" key="17">
    <source>
        <dbReference type="Proteomes" id="UP001239782"/>
    </source>
</evidence>
<dbReference type="InterPro" id="IPR001650">
    <property type="entry name" value="Helicase_C-like"/>
</dbReference>
<evidence type="ECO:0000259" key="15">
    <source>
        <dbReference type="PROSITE" id="PS51195"/>
    </source>
</evidence>
<keyword evidence="4 10" id="KW-0378">Hydrolase</keyword>